<dbReference type="GO" id="GO:0005737">
    <property type="term" value="C:cytoplasm"/>
    <property type="evidence" value="ECO:0007669"/>
    <property type="project" value="TreeGrafter"/>
</dbReference>
<keyword evidence="3" id="KW-1185">Reference proteome</keyword>
<dbReference type="GO" id="GO:0004057">
    <property type="term" value="F:arginyl-tRNA--protein transferase activity"/>
    <property type="evidence" value="ECO:0007669"/>
    <property type="project" value="InterPro"/>
</dbReference>
<evidence type="ECO:0000313" key="2">
    <source>
        <dbReference type="EMBL" id="CAH1798186.1"/>
    </source>
</evidence>
<evidence type="ECO:0000259" key="1">
    <source>
        <dbReference type="Pfam" id="PF04377"/>
    </source>
</evidence>
<dbReference type="OrthoDB" id="74183at2759"/>
<name>A0A8S4PVX4_OWEFU</name>
<gene>
    <name evidence="2" type="ORF">OFUS_LOCUS22355</name>
</gene>
<dbReference type="AlphaFoldDB" id="A0A8S4PVX4"/>
<reference evidence="2" key="1">
    <citation type="submission" date="2022-03" db="EMBL/GenBank/DDBJ databases">
        <authorList>
            <person name="Martin C."/>
        </authorList>
    </citation>
    <scope>NUCLEOTIDE SEQUENCE</scope>
</reference>
<proteinExistence type="predicted"/>
<comment type="caution">
    <text evidence="2">The sequence shown here is derived from an EMBL/GenBank/DDBJ whole genome shotgun (WGS) entry which is preliminary data.</text>
</comment>
<dbReference type="Proteomes" id="UP000749559">
    <property type="component" value="Unassembled WGS sequence"/>
</dbReference>
<feature type="non-terminal residue" evidence="2">
    <location>
        <position position="244"/>
    </location>
</feature>
<organism evidence="2 3">
    <name type="scientific">Owenia fusiformis</name>
    <name type="common">Polychaete worm</name>
    <dbReference type="NCBI Taxonomy" id="6347"/>
    <lineage>
        <taxon>Eukaryota</taxon>
        <taxon>Metazoa</taxon>
        <taxon>Spiralia</taxon>
        <taxon>Lophotrochozoa</taxon>
        <taxon>Annelida</taxon>
        <taxon>Polychaeta</taxon>
        <taxon>Sedentaria</taxon>
        <taxon>Canalipalpata</taxon>
        <taxon>Sabellida</taxon>
        <taxon>Oweniida</taxon>
        <taxon>Oweniidae</taxon>
        <taxon>Owenia</taxon>
    </lineage>
</organism>
<dbReference type="InterPro" id="IPR007472">
    <property type="entry name" value="N-end_Aminoacyl_Trfase_C"/>
</dbReference>
<dbReference type="PANTHER" id="PTHR21367">
    <property type="entry name" value="ARGININE-TRNA-PROTEIN TRANSFERASE 1"/>
    <property type="match status" value="1"/>
</dbReference>
<sequence>IKLVRSNPRINEFEETFQESYLVYKKYQMVIHKDPPEKPSKKQFTRFLVDSPLEEEHKAGGFPEGYGSFYQQYWLDGKLVAVGVLDILPSCTSSVYLYYDPDFWFLSIGTYSALREIAFTSQLRKYGIEHYYMGFYIHSCPKMVNKGKYAGSYLLCPESYLWFPVPECTPKLDVNKYSRFAATETRDTNGTIELDNVLVLYLRQAMPYMIYKAVGENVCDQDEVLQYAKLVGQTCCERMLLYRS</sequence>
<dbReference type="PANTHER" id="PTHR21367:SF1">
    <property type="entry name" value="ARGINYL-TRNA--PROTEIN TRANSFERASE 1"/>
    <property type="match status" value="1"/>
</dbReference>
<evidence type="ECO:0000313" key="3">
    <source>
        <dbReference type="Proteomes" id="UP000749559"/>
    </source>
</evidence>
<accession>A0A8S4PVX4</accession>
<protein>
    <recommendedName>
        <fullName evidence="1">N-end rule aminoacyl transferase C-terminal domain-containing protein</fullName>
    </recommendedName>
</protein>
<dbReference type="InterPro" id="IPR016181">
    <property type="entry name" value="Acyl_CoA_acyltransferase"/>
</dbReference>
<feature type="domain" description="N-end rule aminoacyl transferase C-terminal" evidence="1">
    <location>
        <begin position="19"/>
        <end position="156"/>
    </location>
</feature>
<dbReference type="SUPFAM" id="SSF55729">
    <property type="entry name" value="Acyl-CoA N-acyltransferases (Nat)"/>
    <property type="match status" value="1"/>
</dbReference>
<dbReference type="InterPro" id="IPR030700">
    <property type="entry name" value="N-end_Aminoacyl_Trfase"/>
</dbReference>
<dbReference type="Pfam" id="PF04377">
    <property type="entry name" value="ATE_C"/>
    <property type="match status" value="1"/>
</dbReference>
<dbReference type="EMBL" id="CAIIXF020000011">
    <property type="protein sequence ID" value="CAH1798186.1"/>
    <property type="molecule type" value="Genomic_DNA"/>
</dbReference>